<keyword evidence="2" id="KW-1185">Reference proteome</keyword>
<dbReference type="InterPro" id="IPR011335">
    <property type="entry name" value="Restrct_endonuc-II-like"/>
</dbReference>
<evidence type="ECO:0008006" key="3">
    <source>
        <dbReference type="Google" id="ProtNLM"/>
    </source>
</evidence>
<dbReference type="RefSeq" id="WP_092369753.1">
    <property type="nucleotide sequence ID" value="NZ_CABJCG010000018.1"/>
</dbReference>
<reference evidence="2" key="1">
    <citation type="submission" date="2016-10" db="EMBL/GenBank/DDBJ databases">
        <authorList>
            <person name="Varghese N."/>
            <person name="Submissions S."/>
        </authorList>
    </citation>
    <scope>NUCLEOTIDE SEQUENCE [LARGE SCALE GENOMIC DNA]</scope>
    <source>
        <strain evidence="2">NLAE-zl-G277</strain>
    </source>
</reference>
<dbReference type="EMBL" id="FOIM01000034">
    <property type="protein sequence ID" value="SEU12723.1"/>
    <property type="molecule type" value="Genomic_DNA"/>
</dbReference>
<evidence type="ECO:0000313" key="2">
    <source>
        <dbReference type="Proteomes" id="UP000198508"/>
    </source>
</evidence>
<sequence>MRGENNTKRGMVRGSLFETVLRILLEQSGFSLVRPGAEHAGKVRMNRANFVELKGRGGWHQIDCPFDYDGFIPFLYPVRLLGEAKFLQKEVQKNSIRSFIGVLKDIQENYFVDDSLTDSMVRGRRMELGAFFAANGFNPEAEKLAYAHGIRTISYRNNLAIADIKDRILLLEEQYISSAKLSESGRGGRKDFMEKFEMVLRGEKTGEEFAWDFDLQPSAGQALEELGDFLREIHTNFLASTDTGVLLHFLGKEPFPEELFGQRDEARCRVRYVLTGQETRFYLVFSGDERERRFYFTPPDSLSEAALFGGNVLDEKERHMKVLHTQIIIKGLRRSLDIKLDQDWLEARRELNMTPETF</sequence>
<accession>A0A1I0JQ11</accession>
<evidence type="ECO:0000313" key="1">
    <source>
        <dbReference type="EMBL" id="SEU12723.1"/>
    </source>
</evidence>
<gene>
    <name evidence="1" type="ORF">SAMN05216313_13412</name>
</gene>
<organism evidence="1 2">
    <name type="scientific">Enterocloster lavalensis</name>
    <dbReference type="NCBI Taxonomy" id="460384"/>
    <lineage>
        <taxon>Bacteria</taxon>
        <taxon>Bacillati</taxon>
        <taxon>Bacillota</taxon>
        <taxon>Clostridia</taxon>
        <taxon>Lachnospirales</taxon>
        <taxon>Lachnospiraceae</taxon>
        <taxon>Enterocloster</taxon>
    </lineage>
</organism>
<protein>
    <recommendedName>
        <fullName evidence="3">Restriction endonuclease type IV Mrr domain-containing protein</fullName>
    </recommendedName>
</protein>
<dbReference type="Proteomes" id="UP000198508">
    <property type="component" value="Unassembled WGS sequence"/>
</dbReference>
<proteinExistence type="predicted"/>
<name>A0A1I0JQ11_9FIRM</name>
<dbReference type="AlphaFoldDB" id="A0A1I0JQ11"/>
<dbReference type="SUPFAM" id="SSF52980">
    <property type="entry name" value="Restriction endonuclease-like"/>
    <property type="match status" value="1"/>
</dbReference>
<dbReference type="GeneID" id="93279918"/>